<evidence type="ECO:0000313" key="1">
    <source>
        <dbReference type="EMBL" id="SCV70622.1"/>
    </source>
</evidence>
<organism evidence="1 2">
    <name type="scientific">Microbotryum intermedium</name>
    <dbReference type="NCBI Taxonomy" id="269621"/>
    <lineage>
        <taxon>Eukaryota</taxon>
        <taxon>Fungi</taxon>
        <taxon>Dikarya</taxon>
        <taxon>Basidiomycota</taxon>
        <taxon>Pucciniomycotina</taxon>
        <taxon>Microbotryomycetes</taxon>
        <taxon>Microbotryales</taxon>
        <taxon>Microbotryaceae</taxon>
        <taxon>Microbotryum</taxon>
    </lineage>
</organism>
<sequence>MQTSDSTPRRTGHSFICSSGGQTVDQATPYLYAACAATAQRDHVQDVSFNAFAGSDNVIVFLRYDEDIRRVEIDKHLLSIESKKWTPPSHHKLTKQS</sequence>
<reference evidence="2" key="1">
    <citation type="submission" date="2016-09" db="EMBL/GenBank/DDBJ databases">
        <authorList>
            <person name="Jeantristanb JTB J.-T."/>
            <person name="Ricardo R."/>
        </authorList>
    </citation>
    <scope>NUCLEOTIDE SEQUENCE [LARGE SCALE GENOMIC DNA]</scope>
</reference>
<protein>
    <submittedName>
        <fullName evidence="1">BQ2448_3384 protein</fullName>
    </submittedName>
</protein>
<evidence type="ECO:0000313" key="2">
    <source>
        <dbReference type="Proteomes" id="UP000198372"/>
    </source>
</evidence>
<dbReference type="Proteomes" id="UP000198372">
    <property type="component" value="Unassembled WGS sequence"/>
</dbReference>
<proteinExistence type="predicted"/>
<dbReference type="AlphaFoldDB" id="A0A238F9S4"/>
<accession>A0A238F9S4</accession>
<keyword evidence="2" id="KW-1185">Reference proteome</keyword>
<dbReference type="OrthoDB" id="10325926at2759"/>
<gene>
    <name evidence="1" type="ORF">BQ2448_3384</name>
</gene>
<name>A0A238F9S4_9BASI</name>
<dbReference type="EMBL" id="FMSP01000006">
    <property type="protein sequence ID" value="SCV70622.1"/>
    <property type="molecule type" value="Genomic_DNA"/>
</dbReference>